<organism evidence="2 3">
    <name type="scientific">Folsomia candida</name>
    <name type="common">Springtail</name>
    <dbReference type="NCBI Taxonomy" id="158441"/>
    <lineage>
        <taxon>Eukaryota</taxon>
        <taxon>Metazoa</taxon>
        <taxon>Ecdysozoa</taxon>
        <taxon>Arthropoda</taxon>
        <taxon>Hexapoda</taxon>
        <taxon>Collembola</taxon>
        <taxon>Entomobryomorpha</taxon>
        <taxon>Isotomoidea</taxon>
        <taxon>Isotomidae</taxon>
        <taxon>Proisotominae</taxon>
        <taxon>Folsomia</taxon>
    </lineage>
</organism>
<evidence type="ECO:0000256" key="1">
    <source>
        <dbReference type="SAM" id="SignalP"/>
    </source>
</evidence>
<proteinExistence type="predicted"/>
<keyword evidence="3" id="KW-1185">Reference proteome</keyword>
<evidence type="ECO:0000313" key="2">
    <source>
        <dbReference type="EMBL" id="OXA58783.1"/>
    </source>
</evidence>
<name>A0A226EM75_FOLCA</name>
<sequence length="238" mass="26044">MHFQNNFSSPIIILFFILLAFNVNSGLCIFKTWFSSGTKENASVTGVGPFQTKRQSSIDIGSDTLPMKFGEECETNGRSCNEADFLECIDGKCMCKNPMSHLYDEANFRCVGLSGAQCGAGKPECVANSRCMFGSCQCLDKYGETSTKVCMRNHRQSCSPGECNGDNGLACMRGSCQCIDSSLVFDPFTSKCVNPQVEFDKFSRTVGRNVVQRVIARTLSDATSLVFLPLRLLIPGFG</sequence>
<keyword evidence="1" id="KW-0732">Signal</keyword>
<accession>A0A226EM75</accession>
<feature type="signal peptide" evidence="1">
    <location>
        <begin position="1"/>
        <end position="26"/>
    </location>
</feature>
<dbReference type="EMBL" id="LNIX01000003">
    <property type="protein sequence ID" value="OXA58783.1"/>
    <property type="molecule type" value="Genomic_DNA"/>
</dbReference>
<feature type="chain" id="PRO_5012307917" evidence="1">
    <location>
        <begin position="27"/>
        <end position="238"/>
    </location>
</feature>
<gene>
    <name evidence="2" type="ORF">Fcan01_07415</name>
</gene>
<dbReference type="AlphaFoldDB" id="A0A226EM75"/>
<protein>
    <submittedName>
        <fullName evidence="2">Tenascin-N</fullName>
    </submittedName>
</protein>
<evidence type="ECO:0000313" key="3">
    <source>
        <dbReference type="Proteomes" id="UP000198287"/>
    </source>
</evidence>
<dbReference type="OrthoDB" id="6052188at2759"/>
<reference evidence="2 3" key="1">
    <citation type="submission" date="2015-12" db="EMBL/GenBank/DDBJ databases">
        <title>The genome of Folsomia candida.</title>
        <authorList>
            <person name="Faddeeva A."/>
            <person name="Derks M.F."/>
            <person name="Anvar Y."/>
            <person name="Smit S."/>
            <person name="Van Straalen N."/>
            <person name="Roelofs D."/>
        </authorList>
    </citation>
    <scope>NUCLEOTIDE SEQUENCE [LARGE SCALE GENOMIC DNA]</scope>
    <source>
        <strain evidence="2 3">VU population</strain>
        <tissue evidence="2">Whole body</tissue>
    </source>
</reference>
<comment type="caution">
    <text evidence="2">The sequence shown here is derived from an EMBL/GenBank/DDBJ whole genome shotgun (WGS) entry which is preliminary data.</text>
</comment>
<dbReference type="Proteomes" id="UP000198287">
    <property type="component" value="Unassembled WGS sequence"/>
</dbReference>